<protein>
    <submittedName>
        <fullName evidence="2">Uncharacterized protein</fullName>
    </submittedName>
</protein>
<evidence type="ECO:0000313" key="2">
    <source>
        <dbReference type="EMBL" id="PLN75072.1"/>
    </source>
</evidence>
<reference evidence="3" key="1">
    <citation type="submission" date="2017-12" db="EMBL/GenBank/DDBJ databases">
        <authorList>
            <consortium name="DOE Joint Genome Institute"/>
            <person name="Mondo S.J."/>
            <person name="Kjaerbolling I."/>
            <person name="Vesth T.C."/>
            <person name="Frisvad J.C."/>
            <person name="Nybo J.L."/>
            <person name="Theobald S."/>
            <person name="Kuo A."/>
            <person name="Bowyer P."/>
            <person name="Matsuda Y."/>
            <person name="Lyhne E.K."/>
            <person name="Kogle M.E."/>
            <person name="Clum A."/>
            <person name="Lipzen A."/>
            <person name="Salamov A."/>
            <person name="Ngan C.Y."/>
            <person name="Daum C."/>
            <person name="Chiniquy J."/>
            <person name="Barry K."/>
            <person name="LaButti K."/>
            <person name="Haridas S."/>
            <person name="Simmons B.A."/>
            <person name="Magnuson J.K."/>
            <person name="Mortensen U.H."/>
            <person name="Larsen T.O."/>
            <person name="Grigoriev I.V."/>
            <person name="Baker S.E."/>
            <person name="Andersen M.R."/>
            <person name="Nordberg H.P."/>
            <person name="Cantor M.N."/>
            <person name="Hua S.X."/>
        </authorList>
    </citation>
    <scope>NUCLEOTIDE SEQUENCE [LARGE SCALE GENOMIC DNA]</scope>
    <source>
        <strain evidence="3">IBT 19404</strain>
    </source>
</reference>
<feature type="compositionally biased region" description="Basic and acidic residues" evidence="1">
    <location>
        <begin position="1"/>
        <end position="31"/>
    </location>
</feature>
<sequence>MGSRREKGEKEKAGKKEPEREREREEREEGGGKQAVVKCQPLIKRERARVTGRFQKANLRRFHSFTGGSPSFDIIEFRPSLSFIHSFIHLPSGLIYCLFSFFRFENCETLSSIGLIQTRIASISQIRALDGQPDLVCRFQADPPSHVAVVVLSQCLMLAERITVKIDPPSLHPRGSRGRNA</sequence>
<evidence type="ECO:0000256" key="1">
    <source>
        <dbReference type="SAM" id="MobiDB-lite"/>
    </source>
</evidence>
<gene>
    <name evidence="2" type="ORF">BDW42DRAFT_46446</name>
</gene>
<proteinExistence type="predicted"/>
<dbReference type="AlphaFoldDB" id="A0A2J5HE12"/>
<accession>A0A2J5HE12</accession>
<evidence type="ECO:0000313" key="3">
    <source>
        <dbReference type="Proteomes" id="UP000235023"/>
    </source>
</evidence>
<dbReference type="EMBL" id="KZ559665">
    <property type="protein sequence ID" value="PLN75072.1"/>
    <property type="molecule type" value="Genomic_DNA"/>
</dbReference>
<organism evidence="2 3">
    <name type="scientific">Aspergillus taichungensis</name>
    <dbReference type="NCBI Taxonomy" id="482145"/>
    <lineage>
        <taxon>Eukaryota</taxon>
        <taxon>Fungi</taxon>
        <taxon>Dikarya</taxon>
        <taxon>Ascomycota</taxon>
        <taxon>Pezizomycotina</taxon>
        <taxon>Eurotiomycetes</taxon>
        <taxon>Eurotiomycetidae</taxon>
        <taxon>Eurotiales</taxon>
        <taxon>Aspergillaceae</taxon>
        <taxon>Aspergillus</taxon>
        <taxon>Aspergillus subgen. Circumdati</taxon>
    </lineage>
</organism>
<dbReference type="Proteomes" id="UP000235023">
    <property type="component" value="Unassembled WGS sequence"/>
</dbReference>
<feature type="region of interest" description="Disordered" evidence="1">
    <location>
        <begin position="1"/>
        <end position="33"/>
    </location>
</feature>
<keyword evidence="3" id="KW-1185">Reference proteome</keyword>
<name>A0A2J5HE12_9EURO</name>